<comment type="caution">
    <text evidence="1">The sequence shown here is derived from an EMBL/GenBank/DDBJ whole genome shotgun (WGS) entry which is preliminary data.</text>
</comment>
<feature type="non-terminal residue" evidence="1">
    <location>
        <position position="110"/>
    </location>
</feature>
<protein>
    <submittedName>
        <fullName evidence="1">Uncharacterized protein</fullName>
    </submittedName>
</protein>
<evidence type="ECO:0000313" key="1">
    <source>
        <dbReference type="EMBL" id="GAF75501.1"/>
    </source>
</evidence>
<organism evidence="1">
    <name type="scientific">marine sediment metagenome</name>
    <dbReference type="NCBI Taxonomy" id="412755"/>
    <lineage>
        <taxon>unclassified sequences</taxon>
        <taxon>metagenomes</taxon>
        <taxon>ecological metagenomes</taxon>
    </lineage>
</organism>
<gene>
    <name evidence="1" type="ORF">S01H1_17852</name>
</gene>
<dbReference type="EMBL" id="BARS01009496">
    <property type="protein sequence ID" value="GAF75501.1"/>
    <property type="molecule type" value="Genomic_DNA"/>
</dbReference>
<dbReference type="AlphaFoldDB" id="X0SK65"/>
<sequence>MPQRIWKDQQTATACEQRARGMFPDKDFDFTDLDPQATNDMMREFCKLSDEYPEVSNDFKYIGTYTDKKKMTPRSSGYMNRASTITDWLGGEKGGYAHHWGGRQIGLNPY</sequence>
<reference evidence="1" key="1">
    <citation type="journal article" date="2014" name="Front. Microbiol.">
        <title>High frequency of phylogenetically diverse reductive dehalogenase-homologous genes in deep subseafloor sedimentary metagenomes.</title>
        <authorList>
            <person name="Kawai M."/>
            <person name="Futagami T."/>
            <person name="Toyoda A."/>
            <person name="Takaki Y."/>
            <person name="Nishi S."/>
            <person name="Hori S."/>
            <person name="Arai W."/>
            <person name="Tsubouchi T."/>
            <person name="Morono Y."/>
            <person name="Uchiyama I."/>
            <person name="Ito T."/>
            <person name="Fujiyama A."/>
            <person name="Inagaki F."/>
            <person name="Takami H."/>
        </authorList>
    </citation>
    <scope>NUCLEOTIDE SEQUENCE</scope>
    <source>
        <strain evidence="1">Expedition CK06-06</strain>
    </source>
</reference>
<proteinExistence type="predicted"/>
<name>X0SK65_9ZZZZ</name>
<accession>X0SK65</accession>